<keyword evidence="13 17" id="KW-0238">DNA-binding</keyword>
<dbReference type="SMART" id="SM00485">
    <property type="entry name" value="XPGN"/>
    <property type="match status" value="1"/>
</dbReference>
<feature type="region of interest" description="Disordered" evidence="18">
    <location>
        <begin position="571"/>
        <end position="623"/>
    </location>
</feature>
<dbReference type="Gene3D" id="3.40.50.1010">
    <property type="entry name" value="5'-nuclease"/>
    <property type="match status" value="1"/>
</dbReference>
<dbReference type="GO" id="GO:0005634">
    <property type="term" value="C:nucleus"/>
    <property type="evidence" value="ECO:0007669"/>
    <property type="project" value="UniProtKB-SubCell"/>
</dbReference>
<feature type="region of interest" description="Disordered" evidence="18">
    <location>
        <begin position="965"/>
        <end position="1015"/>
    </location>
</feature>
<dbReference type="SUPFAM" id="SSF88723">
    <property type="entry name" value="PIN domain-like"/>
    <property type="match status" value="1"/>
</dbReference>
<evidence type="ECO:0000256" key="5">
    <source>
        <dbReference type="ARBA" id="ARBA00022723"/>
    </source>
</evidence>
<comment type="function">
    <text evidence="16">5'-&gt;3' double-stranded DNA exonuclease which may also contain a cryptic 3'-&gt;5' double-stranded DNA exonuclease activity. Also exhibits endonuclease activity against 5'-overhanging flap structures similar to those generated by displacement synthesis when DNA polymerase encounters the 5'-end of a downstream Okazaki fragment. Required for DNA mismatch repair (MMR).</text>
</comment>
<dbReference type="FunFam" id="3.40.50.1010:FF:000096">
    <property type="entry name" value="Exonuclease 1"/>
    <property type="match status" value="1"/>
</dbReference>
<comment type="caution">
    <text evidence="21">The sequence shown here is derived from an EMBL/GenBank/DDBJ whole genome shotgun (WGS) entry which is preliminary data.</text>
</comment>
<dbReference type="GO" id="GO:0006310">
    <property type="term" value="P:DNA recombination"/>
    <property type="evidence" value="ECO:0007669"/>
    <property type="project" value="TreeGrafter"/>
</dbReference>
<keyword evidence="5 17" id="KW-0479">Metal-binding</keyword>
<evidence type="ECO:0000256" key="17">
    <source>
        <dbReference type="RuleBase" id="RU910737"/>
    </source>
</evidence>
<feature type="region of interest" description="Disordered" evidence="18">
    <location>
        <begin position="764"/>
        <end position="798"/>
    </location>
</feature>
<evidence type="ECO:0000256" key="15">
    <source>
        <dbReference type="ARBA" id="ARBA00023242"/>
    </source>
</evidence>
<dbReference type="InterPro" id="IPR037315">
    <property type="entry name" value="EXO1_H3TH"/>
</dbReference>
<evidence type="ECO:0000256" key="4">
    <source>
        <dbReference type="ARBA" id="ARBA00022722"/>
    </source>
</evidence>
<dbReference type="Pfam" id="PF00752">
    <property type="entry name" value="XPG_N"/>
    <property type="match status" value="1"/>
</dbReference>
<evidence type="ECO:0000256" key="16">
    <source>
        <dbReference type="ARBA" id="ARBA00055562"/>
    </source>
</evidence>
<comment type="function">
    <text evidence="17">5'-&gt;3' double-stranded DNA exonuclease which may also possess a cryptic 3'-&gt;5' double-stranded DNA exonuclease activity. Functions in DNA mismatch repair.</text>
</comment>
<dbReference type="FunFam" id="1.10.150.20:FF:000011">
    <property type="entry name" value="exonuclease 1"/>
    <property type="match status" value="1"/>
</dbReference>
<dbReference type="SMART" id="SM00279">
    <property type="entry name" value="HhH2"/>
    <property type="match status" value="1"/>
</dbReference>
<dbReference type="GO" id="GO:0046872">
    <property type="term" value="F:metal ion binding"/>
    <property type="evidence" value="ECO:0007669"/>
    <property type="project" value="UniProtKB-UniRule"/>
</dbReference>
<dbReference type="SUPFAM" id="SSF47807">
    <property type="entry name" value="5' to 3' exonuclease, C-terminal subdomain"/>
    <property type="match status" value="1"/>
</dbReference>
<dbReference type="Gene3D" id="1.10.150.20">
    <property type="entry name" value="5' to 3' exonuclease, C-terminal subdomain"/>
    <property type="match status" value="1"/>
</dbReference>
<keyword evidence="10 17" id="KW-0269">Exonuclease</keyword>
<name>A0A8S3ZPK9_9EUPU</name>
<keyword evidence="22" id="KW-1185">Reference proteome</keyword>
<sequence>MGIQGLLPFLKAIHTPVNIADFPGSTVAIDAYCWLHRGAFSCAEKLAVGEKTDQYVFYCMKYVEYMLRKNLKPILVFDGGHLKSKADVEKTRRERRELHRKKAAQFLREGKRSEAKECLQRCVDITPQMALELMNACRDRGVDCIVAPYEADAQLAYLNLRGIADIIVTEDSDLLLFGCEKIIFKMDLFGNGILIEKSRLNEVLSIKGGFYTFEKFRHMCILSGCDYLPSIPGIGLAKACKVMKSARQPDIRQMLRKLPTYLKTNLTVTDEYVEGFVRADNTFLYQLVFDPVSRQLCPLNPYPPEVEADNLGYAGENPFNHVFYKISLMTVRVDCVYLPEEKAYQIAVGNIDAHSHKCISYFDPDSFVPKNAIKPKFRHQLSIWDRNYCIKSGSPCKEIQPTKEERKVSLHGQVQTVTVRSFKQALAKRVRSGCLENSENVLRDEEMKDSDSYTQNHEADEVFSGVDDGDHLNQTSDSEEEKPRTSLKRKMSVSPWKPSAANIGEDAFRMTSSCAPGASDGPLGASDSAPSPGKSRNVFAIPGGAVKVPKFDLNTPAAAAVHVRSRYFVSNSTAGQAGEHKQTSPVLKKLRQSSPRASTSQKLKKTSPKASVSSTSQKDSLVKGQKSIQAMFENVPVKIQSDASQEHKPKPVSKNGILRFVSPVNSQLPPAKDSFRNLKQMDAETDCTHETAHPMTSNKGLIQETDQSLAGLKKFQSRFSPSCNKDDSPKRSSSSAFNWSKYQTGLGSLKLSVTAPHVGQAEFTESGQQIKVEKDSENNEIDHERNTESEVTSHSLPDFGKATQNFQGTFGDQEICRLTADTPADGALITHRSGLHKNATDDLLNSLDRDVQNTKSKKVCSDAGVQLDVLDSSLRDKMADVSDDVVELKSCSYSDFLSMLDRNSQPGTSDSAAEVDSDNLANGIFSARESCGDSDMKSSYDQDDVIDLTDTESESQNSCLSVLSTSSASSVSGQAKCRVSGLSRHKGKSSGKNTTSSIPGQRSIKDLMSRFQYKS</sequence>
<feature type="compositionally biased region" description="Polar residues" evidence="18">
    <location>
        <begin position="608"/>
        <end position="619"/>
    </location>
</feature>
<dbReference type="PROSITE" id="PS00842">
    <property type="entry name" value="XPG_2"/>
    <property type="match status" value="1"/>
</dbReference>
<evidence type="ECO:0000313" key="22">
    <source>
        <dbReference type="Proteomes" id="UP000678393"/>
    </source>
</evidence>
<dbReference type="CDD" id="cd09908">
    <property type="entry name" value="H3TH_EXO1"/>
    <property type="match status" value="1"/>
</dbReference>
<dbReference type="Proteomes" id="UP000678393">
    <property type="component" value="Unassembled WGS sequence"/>
</dbReference>
<keyword evidence="11 17" id="KW-0460">Magnesium</keyword>
<dbReference type="GO" id="GO:0006298">
    <property type="term" value="P:mismatch repair"/>
    <property type="evidence" value="ECO:0007669"/>
    <property type="project" value="TreeGrafter"/>
</dbReference>
<evidence type="ECO:0000256" key="13">
    <source>
        <dbReference type="ARBA" id="ARBA00023125"/>
    </source>
</evidence>
<dbReference type="AlphaFoldDB" id="A0A8S3ZPK9"/>
<evidence type="ECO:0000256" key="8">
    <source>
        <dbReference type="ARBA" id="ARBA00022769"/>
    </source>
</evidence>
<dbReference type="CDD" id="cd09857">
    <property type="entry name" value="PIN_EXO1"/>
    <property type="match status" value="1"/>
</dbReference>
<feature type="compositionally biased region" description="Polar residues" evidence="18">
    <location>
        <begin position="592"/>
        <end position="601"/>
    </location>
</feature>
<keyword evidence="4 17" id="KW-0540">Nuclease</keyword>
<evidence type="ECO:0000256" key="6">
    <source>
        <dbReference type="ARBA" id="ARBA00022759"/>
    </source>
</evidence>
<protein>
    <recommendedName>
        <fullName evidence="3 17">Exonuclease 1</fullName>
        <ecNumber evidence="17">3.1.-.-</ecNumber>
    </recommendedName>
</protein>
<accession>A0A8S3ZPK9</accession>
<feature type="domain" description="XPG N-terminal" evidence="20">
    <location>
        <begin position="1"/>
        <end position="99"/>
    </location>
</feature>
<dbReference type="PANTHER" id="PTHR11081">
    <property type="entry name" value="FLAP ENDONUCLEASE FAMILY MEMBER"/>
    <property type="match status" value="1"/>
</dbReference>
<feature type="region of interest" description="Disordered" evidence="18">
    <location>
        <begin position="459"/>
        <end position="536"/>
    </location>
</feature>
<dbReference type="InterPro" id="IPR008918">
    <property type="entry name" value="HhH2"/>
</dbReference>
<dbReference type="OrthoDB" id="26491at2759"/>
<evidence type="ECO:0000256" key="14">
    <source>
        <dbReference type="ARBA" id="ARBA00023204"/>
    </source>
</evidence>
<keyword evidence="6" id="KW-0255">Endonuclease</keyword>
<evidence type="ECO:0000256" key="12">
    <source>
        <dbReference type="ARBA" id="ARBA00022881"/>
    </source>
</evidence>
<keyword evidence="15 17" id="KW-0539">Nucleus</keyword>
<evidence type="ECO:0000256" key="7">
    <source>
        <dbReference type="ARBA" id="ARBA00022763"/>
    </source>
</evidence>
<dbReference type="SMART" id="SM00484">
    <property type="entry name" value="XPGI"/>
    <property type="match status" value="1"/>
</dbReference>
<evidence type="ECO:0000256" key="1">
    <source>
        <dbReference type="ARBA" id="ARBA00004123"/>
    </source>
</evidence>
<evidence type="ECO:0000256" key="10">
    <source>
        <dbReference type="ARBA" id="ARBA00022839"/>
    </source>
</evidence>
<comment type="subcellular location">
    <subcellularLocation>
        <location evidence="1 17">Nucleus</location>
    </subcellularLocation>
</comment>
<proteinExistence type="inferred from homology"/>
<keyword evidence="9 17" id="KW-0378">Hydrolase</keyword>
<evidence type="ECO:0000256" key="9">
    <source>
        <dbReference type="ARBA" id="ARBA00022801"/>
    </source>
</evidence>
<dbReference type="EMBL" id="CAJHNH020004580">
    <property type="protein sequence ID" value="CAG5131319.1"/>
    <property type="molecule type" value="Genomic_DNA"/>
</dbReference>
<dbReference type="InterPro" id="IPR044752">
    <property type="entry name" value="PIN-like_EXO1"/>
</dbReference>
<keyword evidence="7 17" id="KW-0227">DNA damage</keyword>
<dbReference type="InterPro" id="IPR029060">
    <property type="entry name" value="PIN-like_dom_sf"/>
</dbReference>
<feature type="compositionally biased region" description="Basic and acidic residues" evidence="18">
    <location>
        <begin position="771"/>
        <end position="788"/>
    </location>
</feature>
<dbReference type="Pfam" id="PF00867">
    <property type="entry name" value="XPG_I"/>
    <property type="match status" value="1"/>
</dbReference>
<dbReference type="EC" id="3.1.-.-" evidence="17"/>
<feature type="domain" description="XPG-I" evidence="19">
    <location>
        <begin position="138"/>
        <end position="209"/>
    </location>
</feature>
<dbReference type="PANTHER" id="PTHR11081:SF8">
    <property type="entry name" value="EXONUCLEASE 1"/>
    <property type="match status" value="1"/>
</dbReference>
<dbReference type="InterPro" id="IPR006084">
    <property type="entry name" value="XPG/Rad2"/>
</dbReference>
<organism evidence="21 22">
    <name type="scientific">Candidula unifasciata</name>
    <dbReference type="NCBI Taxonomy" id="100452"/>
    <lineage>
        <taxon>Eukaryota</taxon>
        <taxon>Metazoa</taxon>
        <taxon>Spiralia</taxon>
        <taxon>Lophotrochozoa</taxon>
        <taxon>Mollusca</taxon>
        <taxon>Gastropoda</taxon>
        <taxon>Heterobranchia</taxon>
        <taxon>Euthyneura</taxon>
        <taxon>Panpulmonata</taxon>
        <taxon>Eupulmonata</taxon>
        <taxon>Stylommatophora</taxon>
        <taxon>Helicina</taxon>
        <taxon>Helicoidea</taxon>
        <taxon>Geomitridae</taxon>
        <taxon>Candidula</taxon>
    </lineage>
</organism>
<dbReference type="GO" id="GO:0035312">
    <property type="term" value="F:5'-3' DNA exonuclease activity"/>
    <property type="evidence" value="ECO:0007669"/>
    <property type="project" value="UniProtKB-UniRule"/>
</dbReference>
<evidence type="ECO:0000313" key="21">
    <source>
        <dbReference type="EMBL" id="CAG5131319.1"/>
    </source>
</evidence>
<keyword evidence="8 17" id="KW-0228">DNA excision</keyword>
<evidence type="ECO:0000259" key="20">
    <source>
        <dbReference type="SMART" id="SM00485"/>
    </source>
</evidence>
<dbReference type="PROSITE" id="PS00841">
    <property type="entry name" value="XPG_1"/>
    <property type="match status" value="1"/>
</dbReference>
<comment type="cofactor">
    <cofactor evidence="17">
        <name>Mg(2+)</name>
        <dbReference type="ChEBI" id="CHEBI:18420"/>
    </cofactor>
    <text evidence="17">Binds 2 magnesium ions per subunit. They probably participate in the reaction catalyzed by the enzyme. May bind an additional third magnesium ion after substrate binding.</text>
</comment>
<dbReference type="InterPro" id="IPR036279">
    <property type="entry name" value="5-3_exonuclease_C_sf"/>
</dbReference>
<keyword evidence="14 17" id="KW-0234">DNA repair</keyword>
<dbReference type="InterPro" id="IPR006085">
    <property type="entry name" value="XPG_DNA_repair_N"/>
</dbReference>
<dbReference type="GO" id="GO:0017108">
    <property type="term" value="F:5'-flap endonuclease activity"/>
    <property type="evidence" value="ECO:0007669"/>
    <property type="project" value="TreeGrafter"/>
</dbReference>
<evidence type="ECO:0000259" key="19">
    <source>
        <dbReference type="SMART" id="SM00484"/>
    </source>
</evidence>
<keyword evidence="12 17" id="KW-0267">Excision nuclease</keyword>
<evidence type="ECO:0000256" key="2">
    <source>
        <dbReference type="ARBA" id="ARBA00010563"/>
    </source>
</evidence>
<dbReference type="InterPro" id="IPR006086">
    <property type="entry name" value="XPG-I_dom"/>
</dbReference>
<comment type="similarity">
    <text evidence="2 17">Belongs to the XPG/RAD2 endonuclease family. EXO1 subfamily.</text>
</comment>
<dbReference type="PRINTS" id="PR00853">
    <property type="entry name" value="XPGRADSUPER"/>
</dbReference>
<reference evidence="21" key="1">
    <citation type="submission" date="2021-04" db="EMBL/GenBank/DDBJ databases">
        <authorList>
            <consortium name="Molecular Ecology Group"/>
        </authorList>
    </citation>
    <scope>NUCLEOTIDE SEQUENCE</scope>
</reference>
<dbReference type="InterPro" id="IPR019974">
    <property type="entry name" value="XPG_CS"/>
</dbReference>
<dbReference type="GO" id="GO:0003677">
    <property type="term" value="F:DNA binding"/>
    <property type="evidence" value="ECO:0007669"/>
    <property type="project" value="UniProtKB-UniRule"/>
</dbReference>
<evidence type="ECO:0000256" key="18">
    <source>
        <dbReference type="SAM" id="MobiDB-lite"/>
    </source>
</evidence>
<evidence type="ECO:0000256" key="3">
    <source>
        <dbReference type="ARBA" id="ARBA00020324"/>
    </source>
</evidence>
<gene>
    <name evidence="21" type="ORF">CUNI_LOCUS16877</name>
</gene>
<evidence type="ECO:0000256" key="11">
    <source>
        <dbReference type="ARBA" id="ARBA00022842"/>
    </source>
</evidence>